<dbReference type="EMBL" id="JADIKM010000003">
    <property type="protein sequence ID" value="MFK2904976.1"/>
    <property type="molecule type" value="Genomic_DNA"/>
</dbReference>
<evidence type="ECO:0000313" key="2">
    <source>
        <dbReference type="Proteomes" id="UP001620460"/>
    </source>
</evidence>
<dbReference type="Proteomes" id="UP001620460">
    <property type="component" value="Unassembled WGS sequence"/>
</dbReference>
<evidence type="ECO:0000313" key="1">
    <source>
        <dbReference type="EMBL" id="MFK2904976.1"/>
    </source>
</evidence>
<sequence length="66" mass="7392">MSGPPPGDRVPGVATHNELILRFGFWIQQQRHEPSADHVASIFNVHRSTAHRWLRDARNARGAPTA</sequence>
<organism evidence="1 2">
    <name type="scientific">Dyella ginsengisoli</name>
    <dbReference type="NCBI Taxonomy" id="363848"/>
    <lineage>
        <taxon>Bacteria</taxon>
        <taxon>Pseudomonadati</taxon>
        <taxon>Pseudomonadota</taxon>
        <taxon>Gammaproteobacteria</taxon>
        <taxon>Lysobacterales</taxon>
        <taxon>Rhodanobacteraceae</taxon>
        <taxon>Dyella</taxon>
    </lineage>
</organism>
<reference evidence="1 2" key="1">
    <citation type="submission" date="2020-10" db="EMBL/GenBank/DDBJ databases">
        <title>Phylogeny of dyella-like bacteria.</title>
        <authorList>
            <person name="Fu J."/>
        </authorList>
    </citation>
    <scope>NUCLEOTIDE SEQUENCE [LARGE SCALE GENOMIC DNA]</scope>
    <source>
        <strain evidence="1 2">Gsoil3046</strain>
    </source>
</reference>
<protein>
    <recommendedName>
        <fullName evidence="3">Helix-turn-helix domain-containing protein</fullName>
    </recommendedName>
</protein>
<evidence type="ECO:0008006" key="3">
    <source>
        <dbReference type="Google" id="ProtNLM"/>
    </source>
</evidence>
<proteinExistence type="predicted"/>
<dbReference type="RefSeq" id="WP_404633981.1">
    <property type="nucleotide sequence ID" value="NZ_JADIKM010000003.1"/>
</dbReference>
<name>A0ABW8JXS2_9GAMM</name>
<accession>A0ABW8JXS2</accession>
<keyword evidence="2" id="KW-1185">Reference proteome</keyword>
<comment type="caution">
    <text evidence="1">The sequence shown here is derived from an EMBL/GenBank/DDBJ whole genome shotgun (WGS) entry which is preliminary data.</text>
</comment>
<gene>
    <name evidence="1" type="ORF">ISP17_13525</name>
</gene>